<gene>
    <name evidence="2" type="ORF">ZT1A5_G5551</name>
</gene>
<sequence length="366" mass="40530">MASSDRTTESQVSQMDFSNNTQNPPEADSDRPQSIPRQFHDLDDLHSYLIRSWNELSPSERVNDPILYTSDEHEAASEIVTLILLDSLSQVLGSDVAKAQSLLFPVLYYFLLGEVMPGLIGQVLKVKLVEVVEMLSVMNEDVSLPSWLVLSEPVNAAVSRVLKEWADMMSSSERGPSVKTVREAVMQRDWRQDGLNSSAPPGCEKEVEFHRRIGLLTMSWASHDMFYEEELRQAFAEFDFTSPVLTNGQLLDAVDAAWIPNPRLTKELPPDSTADQPLCNSDNQLPEGAVNAESYGHLSTLHIGRNPAGFVNSIVSRGAKAPEDQGLMEYTSYWFNGIAHAIAGLKDNLKVEVAISGFPSPGLHTK</sequence>
<protein>
    <submittedName>
        <fullName evidence="2">Uncharacterized protein</fullName>
    </submittedName>
</protein>
<evidence type="ECO:0000256" key="1">
    <source>
        <dbReference type="SAM" id="MobiDB-lite"/>
    </source>
</evidence>
<proteinExistence type="predicted"/>
<evidence type="ECO:0000313" key="3">
    <source>
        <dbReference type="Proteomes" id="UP000215453"/>
    </source>
</evidence>
<feature type="compositionally biased region" description="Polar residues" evidence="1">
    <location>
        <begin position="1"/>
        <end position="24"/>
    </location>
</feature>
<dbReference type="AlphaFoldDB" id="A0A1Y6LL26"/>
<organism evidence="2 3">
    <name type="scientific">Zymoseptoria tritici ST99CH_1A5</name>
    <dbReference type="NCBI Taxonomy" id="1276529"/>
    <lineage>
        <taxon>Eukaryota</taxon>
        <taxon>Fungi</taxon>
        <taxon>Dikarya</taxon>
        <taxon>Ascomycota</taxon>
        <taxon>Pezizomycotina</taxon>
        <taxon>Dothideomycetes</taxon>
        <taxon>Dothideomycetidae</taxon>
        <taxon>Mycosphaerellales</taxon>
        <taxon>Mycosphaerellaceae</taxon>
        <taxon>Zymoseptoria</taxon>
    </lineage>
</organism>
<feature type="region of interest" description="Disordered" evidence="1">
    <location>
        <begin position="1"/>
        <end position="36"/>
    </location>
</feature>
<name>A0A1Y6LL26_ZYMTR</name>
<reference evidence="2 3" key="1">
    <citation type="submission" date="2016-10" db="EMBL/GenBank/DDBJ databases">
        <authorList>
            <person name="Varghese N."/>
        </authorList>
    </citation>
    <scope>NUCLEOTIDE SEQUENCE [LARGE SCALE GENOMIC DNA]</scope>
</reference>
<dbReference type="EMBL" id="LT882680">
    <property type="protein sequence ID" value="SMY24110.1"/>
    <property type="molecule type" value="Genomic_DNA"/>
</dbReference>
<evidence type="ECO:0000313" key="2">
    <source>
        <dbReference type="EMBL" id="SMY24110.1"/>
    </source>
</evidence>
<dbReference type="Proteomes" id="UP000215453">
    <property type="component" value="Chromosome 5"/>
</dbReference>
<accession>A0A1Y6LL26</accession>